<dbReference type="Gene3D" id="2.60.120.330">
    <property type="entry name" value="B-lactam Antibiotic, Isopenicillin N Synthase, Chain"/>
    <property type="match status" value="1"/>
</dbReference>
<accession>A0A371E4C8</accession>
<organism evidence="11 12">
    <name type="scientific">Mucuna pruriens</name>
    <name type="common">Velvet bean</name>
    <name type="synonym">Dolichos pruriens</name>
    <dbReference type="NCBI Taxonomy" id="157652"/>
    <lineage>
        <taxon>Eukaryota</taxon>
        <taxon>Viridiplantae</taxon>
        <taxon>Streptophyta</taxon>
        <taxon>Embryophyta</taxon>
        <taxon>Tracheophyta</taxon>
        <taxon>Spermatophyta</taxon>
        <taxon>Magnoliopsida</taxon>
        <taxon>eudicotyledons</taxon>
        <taxon>Gunneridae</taxon>
        <taxon>Pentapetalae</taxon>
        <taxon>rosids</taxon>
        <taxon>fabids</taxon>
        <taxon>Fabales</taxon>
        <taxon>Fabaceae</taxon>
        <taxon>Papilionoideae</taxon>
        <taxon>50 kb inversion clade</taxon>
        <taxon>NPAAA clade</taxon>
        <taxon>indigoferoid/millettioid clade</taxon>
        <taxon>Phaseoleae</taxon>
        <taxon>Mucuna</taxon>
    </lineage>
</organism>
<feature type="non-terminal residue" evidence="11">
    <location>
        <position position="1"/>
    </location>
</feature>
<sequence>MDSGFCLVSAVKQQDVQSRFFDPSWLQMQPHVPTNFVWPKECLVDANEEFQAPMVDLGGFLRGDDDATRRAVKLIHKACSSHGFFQVINHGVDALLVSQAYDQMDAFFKLPIHRKLSVRKTPGSVWGYSGAHADRFSSKLPWKETLSFPFHHTNTFHPLVTTFFNSTLGEDFEQAGVVFQKYCEAMKELGMKLLELLGLSLGVDKLHYKELFEDGCSVMRCNFYPSCQQPSLALGTGPHCDPTSLTILHQDQVGGLDVFADNMWQTVRPRRDALVVNIGDTFTVRRPSNHALHMHNNDEQVIDNIRMWLEKESCAWMLTYLLVVQALSNGRYKSCLHRAVVNKYKERRSLAFFLCPKEDKVVRAPEDIVRRDGTKQYPDFTWSNLLEFTQKYYRADEATLQNFTKWLLSSKQQAL</sequence>
<dbReference type="InterPro" id="IPR026992">
    <property type="entry name" value="DIOX_N"/>
</dbReference>
<name>A0A371E4C8_MUCPR</name>
<dbReference type="Pfam" id="PF03171">
    <property type="entry name" value="2OG-FeII_Oxy"/>
    <property type="match status" value="1"/>
</dbReference>
<keyword evidence="5 9" id="KW-0408">Iron</keyword>
<reference evidence="11" key="1">
    <citation type="submission" date="2018-05" db="EMBL/GenBank/DDBJ databases">
        <title>Draft genome of Mucuna pruriens seed.</title>
        <authorList>
            <person name="Nnadi N.E."/>
            <person name="Vos R."/>
            <person name="Hasami M.H."/>
            <person name="Devisetty U.K."/>
            <person name="Aguiy J.C."/>
        </authorList>
    </citation>
    <scope>NUCLEOTIDE SEQUENCE [LARGE SCALE GENOMIC DNA]</scope>
    <source>
        <strain evidence="11">JCA_2017</strain>
    </source>
</reference>
<keyword evidence="3 9" id="KW-0479">Metal-binding</keyword>
<dbReference type="GO" id="GO:0045544">
    <property type="term" value="F:gibberellin 20-oxidase activity"/>
    <property type="evidence" value="ECO:0007669"/>
    <property type="project" value="UniProtKB-ARBA"/>
</dbReference>
<dbReference type="Pfam" id="PF14226">
    <property type="entry name" value="DIOX_N"/>
    <property type="match status" value="1"/>
</dbReference>
<comment type="cofactor">
    <cofactor evidence="1">
        <name>L-ascorbate</name>
        <dbReference type="ChEBI" id="CHEBI:38290"/>
    </cofactor>
</comment>
<dbReference type="PROSITE" id="PS51471">
    <property type="entry name" value="FE2OG_OXY"/>
    <property type="match status" value="1"/>
</dbReference>
<evidence type="ECO:0000256" key="9">
    <source>
        <dbReference type="RuleBase" id="RU003682"/>
    </source>
</evidence>
<evidence type="ECO:0000259" key="10">
    <source>
        <dbReference type="PROSITE" id="PS51471"/>
    </source>
</evidence>
<dbReference type="PRINTS" id="PR00682">
    <property type="entry name" value="IPNSYNTHASE"/>
</dbReference>
<evidence type="ECO:0000256" key="3">
    <source>
        <dbReference type="ARBA" id="ARBA00022723"/>
    </source>
</evidence>
<evidence type="ECO:0000256" key="8">
    <source>
        <dbReference type="ARBA" id="ARBA00050508"/>
    </source>
</evidence>
<dbReference type="AlphaFoldDB" id="A0A371E4C8"/>
<evidence type="ECO:0000256" key="1">
    <source>
        <dbReference type="ARBA" id="ARBA00001961"/>
    </source>
</evidence>
<dbReference type="STRING" id="157652.A0A371E4C8"/>
<dbReference type="InterPro" id="IPR050231">
    <property type="entry name" value="Iron_ascorbate_oxido_reductase"/>
</dbReference>
<evidence type="ECO:0000256" key="5">
    <source>
        <dbReference type="ARBA" id="ARBA00023004"/>
    </source>
</evidence>
<evidence type="ECO:0000256" key="2">
    <source>
        <dbReference type="ARBA" id="ARBA00004972"/>
    </source>
</evidence>
<dbReference type="Proteomes" id="UP000257109">
    <property type="component" value="Unassembled WGS sequence"/>
</dbReference>
<comment type="pathway">
    <text evidence="6">Plant hormone biosynthesis; gibberellin biosynthesis.</text>
</comment>
<dbReference type="SUPFAM" id="SSF51197">
    <property type="entry name" value="Clavaminate synthase-like"/>
    <property type="match status" value="2"/>
</dbReference>
<evidence type="ECO:0000256" key="4">
    <source>
        <dbReference type="ARBA" id="ARBA00023002"/>
    </source>
</evidence>
<evidence type="ECO:0000313" key="12">
    <source>
        <dbReference type="Proteomes" id="UP000257109"/>
    </source>
</evidence>
<protein>
    <submittedName>
        <fullName evidence="11">Gibberellin 20 oxidase 2</fullName>
    </submittedName>
</protein>
<dbReference type="GO" id="GO:0009686">
    <property type="term" value="P:gibberellin biosynthetic process"/>
    <property type="evidence" value="ECO:0007669"/>
    <property type="project" value="UniProtKB-ARBA"/>
</dbReference>
<proteinExistence type="inferred from homology"/>
<comment type="pathway">
    <text evidence="2">Hormone biosynthesis.</text>
</comment>
<gene>
    <name evidence="11" type="primary">GA20OX2</name>
    <name evidence="11" type="ORF">CR513_60938</name>
</gene>
<dbReference type="InterPro" id="IPR005123">
    <property type="entry name" value="Oxoglu/Fe-dep_dioxygenase_dom"/>
</dbReference>
<dbReference type="InterPro" id="IPR027443">
    <property type="entry name" value="IPNS-like_sf"/>
</dbReference>
<dbReference type="InterPro" id="IPR044861">
    <property type="entry name" value="IPNS-like_FE2OG_OXY"/>
</dbReference>
<comment type="similarity">
    <text evidence="7">Belongs to the iron/ascorbate-dependent oxidoreductase family. GA20OX subfamily.</text>
</comment>
<evidence type="ECO:0000313" key="11">
    <source>
        <dbReference type="EMBL" id="RDX60885.1"/>
    </source>
</evidence>
<feature type="domain" description="Fe2OG dioxygenase" evidence="10">
    <location>
        <begin position="215"/>
        <end position="356"/>
    </location>
</feature>
<dbReference type="PANTHER" id="PTHR47990">
    <property type="entry name" value="2-OXOGLUTARATE (2OG) AND FE(II)-DEPENDENT OXYGENASE SUPERFAMILY PROTEIN-RELATED"/>
    <property type="match status" value="1"/>
</dbReference>
<keyword evidence="12" id="KW-1185">Reference proteome</keyword>
<evidence type="ECO:0000256" key="6">
    <source>
        <dbReference type="ARBA" id="ARBA00037909"/>
    </source>
</evidence>
<comment type="catalytic activity">
    <reaction evidence="8">
        <text>gibberellin A12 + 2 2-oxoglutarate + 3 O2 + H(+) = gibberellin A9 + 2 succinate + 3 CO2 + 2 H2O</text>
        <dbReference type="Rhea" id="RHEA:60772"/>
        <dbReference type="ChEBI" id="CHEBI:15377"/>
        <dbReference type="ChEBI" id="CHEBI:15378"/>
        <dbReference type="ChEBI" id="CHEBI:15379"/>
        <dbReference type="ChEBI" id="CHEBI:16526"/>
        <dbReference type="ChEBI" id="CHEBI:16810"/>
        <dbReference type="ChEBI" id="CHEBI:30031"/>
        <dbReference type="ChEBI" id="CHEBI:58627"/>
        <dbReference type="ChEBI" id="CHEBI:73255"/>
    </reaction>
    <physiologicalReaction direction="left-to-right" evidence="8">
        <dbReference type="Rhea" id="RHEA:60773"/>
    </physiologicalReaction>
</comment>
<comment type="caution">
    <text evidence="11">The sequence shown here is derived from an EMBL/GenBank/DDBJ whole genome shotgun (WGS) entry which is preliminary data.</text>
</comment>
<dbReference type="FunFam" id="2.60.120.330:FF:000003">
    <property type="entry name" value="Gibberellin 20 oxidase 2"/>
    <property type="match status" value="1"/>
</dbReference>
<dbReference type="OrthoDB" id="288590at2759"/>
<keyword evidence="4 9" id="KW-0560">Oxidoreductase</keyword>
<dbReference type="EMBL" id="QJKJ01016513">
    <property type="protein sequence ID" value="RDX60885.1"/>
    <property type="molecule type" value="Genomic_DNA"/>
</dbReference>
<dbReference type="GO" id="GO:0046872">
    <property type="term" value="F:metal ion binding"/>
    <property type="evidence" value="ECO:0007669"/>
    <property type="project" value="UniProtKB-KW"/>
</dbReference>
<evidence type="ECO:0000256" key="7">
    <source>
        <dbReference type="ARBA" id="ARBA00043997"/>
    </source>
</evidence>